<evidence type="ECO:0000256" key="8">
    <source>
        <dbReference type="SAM" id="Phobius"/>
    </source>
</evidence>
<feature type="transmembrane region" description="Helical" evidence="8">
    <location>
        <begin position="433"/>
        <end position="455"/>
    </location>
</feature>
<dbReference type="SMART" id="SM00066">
    <property type="entry name" value="GAL4"/>
    <property type="match status" value="1"/>
</dbReference>
<dbReference type="HOGENOM" id="CLU_016058_3_1_1"/>
<dbReference type="RefSeq" id="XP_040634022.1">
    <property type="nucleotide sequence ID" value="XM_040779492.1"/>
</dbReference>
<dbReference type="GeneID" id="63694616"/>
<evidence type="ECO:0000259" key="9">
    <source>
        <dbReference type="SMART" id="SM00066"/>
    </source>
</evidence>
<dbReference type="GO" id="GO:0008270">
    <property type="term" value="F:zinc ion binding"/>
    <property type="evidence" value="ECO:0007669"/>
    <property type="project" value="InterPro"/>
</dbReference>
<evidence type="ECO:0000313" key="10">
    <source>
        <dbReference type="EMBL" id="EYE90332.1"/>
    </source>
</evidence>
<dbReference type="InterPro" id="IPR050987">
    <property type="entry name" value="AtrR-like"/>
</dbReference>
<feature type="region of interest" description="Disordered" evidence="7">
    <location>
        <begin position="507"/>
        <end position="532"/>
    </location>
</feature>
<evidence type="ECO:0000256" key="4">
    <source>
        <dbReference type="ARBA" id="ARBA00023125"/>
    </source>
</evidence>
<evidence type="ECO:0000256" key="2">
    <source>
        <dbReference type="ARBA" id="ARBA00022723"/>
    </source>
</evidence>
<dbReference type="Proteomes" id="UP000019804">
    <property type="component" value="Unassembled WGS sequence"/>
</dbReference>
<feature type="domain" description="Zn(2)-C6 fungal-type" evidence="9">
    <location>
        <begin position="5"/>
        <end position="77"/>
    </location>
</feature>
<evidence type="ECO:0000256" key="6">
    <source>
        <dbReference type="ARBA" id="ARBA00023242"/>
    </source>
</evidence>
<evidence type="ECO:0000256" key="1">
    <source>
        <dbReference type="ARBA" id="ARBA00004123"/>
    </source>
</evidence>
<dbReference type="GO" id="GO:0003677">
    <property type="term" value="F:DNA binding"/>
    <property type="evidence" value="ECO:0007669"/>
    <property type="project" value="UniProtKB-KW"/>
</dbReference>
<sequence length="591" mass="67037">MMQSPRLNKSCDQCRNRKVRCIGTPYVYHVPSASLFPVQRSPYAVPSTPPGRPVTCTHCLKRNEACQFSNLKRRLRLKDSSTPQKSPRSDFRPSSDLFIDRLIRNPSESAALYDEFSILKVHNDRGYFDVLHPIYPFLDRQLFEERAKRPDLVHVLGTDYAYCGLYYAVLALGCQYNGFSSFIPDDSHAWKLFQVALTRLDRIIMSTESLSNLQALTAMAIFATNTFSLQLDQTLIAEAGRMVLALRYHKSIVSEDSTLCHRTFWVIYHLEKRYSFQARSNSVIADYDIGCPIPNTPESVLGEYNWLVSSVRFGRILAVAYASLFSISASTQPDDTILAAVDHVHTLLEEWRLSIPLDFRPKEPLQRSRLIDGAFKEIALRTHYYYYHIIIALERLTLHVSRDIARSENSMRALLKTAREAINLTRYIDVEPYTPVFILAIIPLSALFILFDFVVHHPTDPDTRGHLTLLDIVTGHFSQLDHASNGAIKSSYLSGFSHMARQYVQSVPKRPVGDTEPSEPRDSQPSADIPIPSHDASNDALMALNDPTLMEGLDYGSLDSLYFLTPDSNWTAGISSLAEFDPREYYGSIFL</sequence>
<dbReference type="PANTHER" id="PTHR46910:SF37">
    <property type="entry name" value="ZN(II)2CYS6 TRANSCRIPTION FACTOR (EUROFUNG)"/>
    <property type="match status" value="1"/>
</dbReference>
<evidence type="ECO:0000256" key="3">
    <source>
        <dbReference type="ARBA" id="ARBA00023015"/>
    </source>
</evidence>
<reference evidence="11" key="1">
    <citation type="journal article" date="2014" name="Nat. Commun.">
        <title>Genomic adaptations of the halophilic Dead Sea filamentous fungus Eurotium rubrum.</title>
        <authorList>
            <person name="Kis-Papo T."/>
            <person name="Weig A.R."/>
            <person name="Riley R."/>
            <person name="Persoh D."/>
            <person name="Salamov A."/>
            <person name="Sun H."/>
            <person name="Lipzen A."/>
            <person name="Wasser S.P."/>
            <person name="Rambold G."/>
            <person name="Grigoriev I.V."/>
            <person name="Nevo E."/>
        </authorList>
    </citation>
    <scope>NUCLEOTIDE SEQUENCE [LARGE SCALE GENOMIC DNA]</scope>
    <source>
        <strain evidence="11">CBS 135680</strain>
    </source>
</reference>
<dbReference type="CDD" id="cd12148">
    <property type="entry name" value="fungal_TF_MHR"/>
    <property type="match status" value="1"/>
</dbReference>
<dbReference type="PANTHER" id="PTHR46910">
    <property type="entry name" value="TRANSCRIPTION FACTOR PDR1"/>
    <property type="match status" value="1"/>
</dbReference>
<dbReference type="SUPFAM" id="SSF57701">
    <property type="entry name" value="Zn2/Cys6 DNA-binding domain"/>
    <property type="match status" value="1"/>
</dbReference>
<gene>
    <name evidence="10" type="ORF">EURHEDRAFT_382087</name>
</gene>
<dbReference type="InterPro" id="IPR036864">
    <property type="entry name" value="Zn2-C6_fun-type_DNA-bd_sf"/>
</dbReference>
<organism evidence="10 11">
    <name type="scientific">Aspergillus ruber (strain CBS 135680)</name>
    <dbReference type="NCBI Taxonomy" id="1388766"/>
    <lineage>
        <taxon>Eukaryota</taxon>
        <taxon>Fungi</taxon>
        <taxon>Dikarya</taxon>
        <taxon>Ascomycota</taxon>
        <taxon>Pezizomycotina</taxon>
        <taxon>Eurotiomycetes</taxon>
        <taxon>Eurotiomycetidae</taxon>
        <taxon>Eurotiales</taxon>
        <taxon>Aspergillaceae</taxon>
        <taxon>Aspergillus</taxon>
        <taxon>Aspergillus subgen. Aspergillus</taxon>
    </lineage>
</organism>
<evidence type="ECO:0000313" key="11">
    <source>
        <dbReference type="Proteomes" id="UP000019804"/>
    </source>
</evidence>
<keyword evidence="8" id="KW-0472">Membrane</keyword>
<dbReference type="Gene3D" id="4.10.240.10">
    <property type="entry name" value="Zn(2)-C6 fungal-type DNA-binding domain"/>
    <property type="match status" value="1"/>
</dbReference>
<dbReference type="CDD" id="cd00067">
    <property type="entry name" value="GAL4"/>
    <property type="match status" value="1"/>
</dbReference>
<dbReference type="InterPro" id="IPR001138">
    <property type="entry name" value="Zn2Cys6_DnaBD"/>
</dbReference>
<keyword evidence="4" id="KW-0238">DNA-binding</keyword>
<keyword evidence="8" id="KW-0812">Transmembrane</keyword>
<keyword evidence="8" id="KW-1133">Transmembrane helix</keyword>
<dbReference type="STRING" id="1388766.A0A017S053"/>
<keyword evidence="11" id="KW-1185">Reference proteome</keyword>
<comment type="subcellular location">
    <subcellularLocation>
        <location evidence="1">Nucleus</location>
    </subcellularLocation>
</comment>
<protein>
    <recommendedName>
        <fullName evidence="9">Zn(2)-C6 fungal-type domain-containing protein</fullName>
    </recommendedName>
</protein>
<keyword evidence="5" id="KW-0804">Transcription</keyword>
<dbReference type="AlphaFoldDB" id="A0A017S053"/>
<keyword evidence="6" id="KW-0539">Nucleus</keyword>
<dbReference type="GO" id="GO:0005634">
    <property type="term" value="C:nucleus"/>
    <property type="evidence" value="ECO:0007669"/>
    <property type="project" value="UniProtKB-SubCell"/>
</dbReference>
<dbReference type="Pfam" id="PF04082">
    <property type="entry name" value="Fungal_trans"/>
    <property type="match status" value="1"/>
</dbReference>
<evidence type="ECO:0000256" key="5">
    <source>
        <dbReference type="ARBA" id="ARBA00023163"/>
    </source>
</evidence>
<evidence type="ECO:0000256" key="7">
    <source>
        <dbReference type="SAM" id="MobiDB-lite"/>
    </source>
</evidence>
<dbReference type="OrthoDB" id="39175at2759"/>
<proteinExistence type="predicted"/>
<dbReference type="InterPro" id="IPR007219">
    <property type="entry name" value="XnlR_reg_dom"/>
</dbReference>
<dbReference type="EMBL" id="KK088462">
    <property type="protein sequence ID" value="EYE90332.1"/>
    <property type="molecule type" value="Genomic_DNA"/>
</dbReference>
<name>A0A017S053_ASPRC</name>
<keyword evidence="2" id="KW-0479">Metal-binding</keyword>
<dbReference type="GO" id="GO:0000981">
    <property type="term" value="F:DNA-binding transcription factor activity, RNA polymerase II-specific"/>
    <property type="evidence" value="ECO:0007669"/>
    <property type="project" value="InterPro"/>
</dbReference>
<dbReference type="GO" id="GO:0006351">
    <property type="term" value="P:DNA-templated transcription"/>
    <property type="evidence" value="ECO:0007669"/>
    <property type="project" value="InterPro"/>
</dbReference>
<accession>A0A017S053</accession>
<keyword evidence="3" id="KW-0805">Transcription regulation</keyword>